<dbReference type="InterPro" id="IPR006311">
    <property type="entry name" value="TAT_signal"/>
</dbReference>
<dbReference type="PROSITE" id="PS51257">
    <property type="entry name" value="PROKAR_LIPOPROTEIN"/>
    <property type="match status" value="1"/>
</dbReference>
<reference evidence="2" key="1">
    <citation type="submission" date="2023-06" db="EMBL/GenBank/DDBJ databases">
        <title>Genomic of Agaribacillus aureum.</title>
        <authorList>
            <person name="Wang G."/>
        </authorList>
    </citation>
    <scope>NUCLEOTIDE SEQUENCE</scope>
    <source>
        <strain evidence="2">BMA12</strain>
    </source>
</reference>
<proteinExistence type="predicted"/>
<sequence length="327" mass="36804">MKSSRRKFIQSATAATAGVLATSCTPQKAPVEDAAASEDSKSPSPIRHNPIGVSTYSFWQFNGPKENVSIESCIEKAAAMGFDGIELLLVQMTSEENSYLQALKKRAFHSGLDLCGFSTHQGYLRPDKDYRDENIKKTIHQIELAYKLGIPTMRLNTGRWGTTKSFDELMANRGIEPVIEGYTEEEGFKWVIDSITQCLSKAEECGVVLGLENHWGLGRTAAGVKRIVDEIDSPWLKVTLDTGNFLEDPYQQLESLASDTFLMQAKTYYGEGKWYTLDLDYARIGEIMRNHNYKGYISLEFEGKEDPDIAIPKSLELLRKSFYYLID</sequence>
<feature type="domain" description="Xylose isomerase-like TIM barrel" evidence="1">
    <location>
        <begin position="74"/>
        <end position="320"/>
    </location>
</feature>
<organism evidence="2 3">
    <name type="scientific">Agaribacillus aureus</name>
    <dbReference type="NCBI Taxonomy" id="3051825"/>
    <lineage>
        <taxon>Bacteria</taxon>
        <taxon>Pseudomonadati</taxon>
        <taxon>Bacteroidota</taxon>
        <taxon>Cytophagia</taxon>
        <taxon>Cytophagales</taxon>
        <taxon>Splendidivirgaceae</taxon>
        <taxon>Agaribacillus</taxon>
    </lineage>
</organism>
<dbReference type="Gene3D" id="3.20.20.150">
    <property type="entry name" value="Divalent-metal-dependent TIM barrel enzymes"/>
    <property type="match status" value="1"/>
</dbReference>
<dbReference type="PANTHER" id="PTHR12110:SF53">
    <property type="entry name" value="BLR5974 PROTEIN"/>
    <property type="match status" value="1"/>
</dbReference>
<dbReference type="PANTHER" id="PTHR12110">
    <property type="entry name" value="HYDROXYPYRUVATE ISOMERASE"/>
    <property type="match status" value="1"/>
</dbReference>
<evidence type="ECO:0000313" key="3">
    <source>
        <dbReference type="Proteomes" id="UP001172083"/>
    </source>
</evidence>
<gene>
    <name evidence="2" type="ORF">QQ020_01065</name>
</gene>
<dbReference type="Pfam" id="PF01261">
    <property type="entry name" value="AP_endonuc_2"/>
    <property type="match status" value="1"/>
</dbReference>
<dbReference type="RefSeq" id="WP_346755949.1">
    <property type="nucleotide sequence ID" value="NZ_JAUJEB010000001.1"/>
</dbReference>
<keyword evidence="2" id="KW-0413">Isomerase</keyword>
<dbReference type="NCBIfam" id="TIGR01409">
    <property type="entry name" value="TAT_signal_seq"/>
    <property type="match status" value="1"/>
</dbReference>
<dbReference type="InterPro" id="IPR050312">
    <property type="entry name" value="IolE/XylAMocC-like"/>
</dbReference>
<comment type="caution">
    <text evidence="2">The sequence shown here is derived from an EMBL/GenBank/DDBJ whole genome shotgun (WGS) entry which is preliminary data.</text>
</comment>
<dbReference type="Proteomes" id="UP001172083">
    <property type="component" value="Unassembled WGS sequence"/>
</dbReference>
<protein>
    <submittedName>
        <fullName evidence="2">Sugar phosphate isomerase/epimerase family protein</fullName>
    </submittedName>
</protein>
<accession>A0ABT8L2A0</accession>
<dbReference type="InterPro" id="IPR013022">
    <property type="entry name" value="Xyl_isomerase-like_TIM-brl"/>
</dbReference>
<name>A0ABT8L2A0_9BACT</name>
<dbReference type="InterPro" id="IPR019546">
    <property type="entry name" value="TAT_signal_bac_arc"/>
</dbReference>
<dbReference type="SUPFAM" id="SSF51658">
    <property type="entry name" value="Xylose isomerase-like"/>
    <property type="match status" value="1"/>
</dbReference>
<dbReference type="InterPro" id="IPR036237">
    <property type="entry name" value="Xyl_isomerase-like_sf"/>
</dbReference>
<dbReference type="PROSITE" id="PS51318">
    <property type="entry name" value="TAT"/>
    <property type="match status" value="1"/>
</dbReference>
<evidence type="ECO:0000259" key="1">
    <source>
        <dbReference type="Pfam" id="PF01261"/>
    </source>
</evidence>
<keyword evidence="3" id="KW-1185">Reference proteome</keyword>
<dbReference type="EMBL" id="JAUJEB010000001">
    <property type="protein sequence ID" value="MDN5210606.1"/>
    <property type="molecule type" value="Genomic_DNA"/>
</dbReference>
<dbReference type="GO" id="GO:0016853">
    <property type="term" value="F:isomerase activity"/>
    <property type="evidence" value="ECO:0007669"/>
    <property type="project" value="UniProtKB-KW"/>
</dbReference>
<evidence type="ECO:0000313" key="2">
    <source>
        <dbReference type="EMBL" id="MDN5210606.1"/>
    </source>
</evidence>